<proteinExistence type="inferred from homology"/>
<dbReference type="PANTHER" id="PTHR11993:SF10">
    <property type="entry name" value="NADH DEHYDROGENASE [UBIQUINONE] IRON-SULFUR PROTEIN 2, MITOCHONDRIAL"/>
    <property type="match status" value="1"/>
</dbReference>
<dbReference type="Gene3D" id="1.10.645.10">
    <property type="entry name" value="Cytochrome-c3 Hydrogenase, chain B"/>
    <property type="match status" value="1"/>
</dbReference>
<dbReference type="EMBL" id="RCVZ01000033">
    <property type="protein sequence ID" value="RLQ89969.1"/>
    <property type="molecule type" value="Genomic_DNA"/>
</dbReference>
<comment type="subcellular location">
    <subcellularLocation>
        <location evidence="2">Cell membrane</location>
        <topology evidence="2">Peripheral membrane protein</topology>
        <orientation evidence="2">Cytoplasmic side</orientation>
    </subcellularLocation>
</comment>
<dbReference type="Pfam" id="PF00346">
    <property type="entry name" value="Complex1_49kDa"/>
    <property type="match status" value="1"/>
</dbReference>
<reference evidence="4 5" key="1">
    <citation type="submission" date="2018-10" db="EMBL/GenBank/DDBJ databases">
        <title>Falsibacillus sp. genome draft.</title>
        <authorList>
            <person name="Shi S."/>
        </authorList>
    </citation>
    <scope>NUCLEOTIDE SEQUENCE [LARGE SCALE GENOMIC DNA]</scope>
    <source>
        <strain evidence="4 5">GY 10110</strain>
    </source>
</reference>
<evidence type="ECO:0000313" key="4">
    <source>
        <dbReference type="EMBL" id="RLQ89969.1"/>
    </source>
</evidence>
<comment type="caution">
    <text evidence="4">The sequence shown here is derived from an EMBL/GenBank/DDBJ whole genome shotgun (WGS) entry which is preliminary data.</text>
</comment>
<dbReference type="HAMAP" id="MF_01358">
    <property type="entry name" value="NDH1_NuoD"/>
    <property type="match status" value="1"/>
</dbReference>
<evidence type="ECO:0000256" key="2">
    <source>
        <dbReference type="HAMAP-Rule" id="MF_01358"/>
    </source>
</evidence>
<evidence type="ECO:0000259" key="3">
    <source>
        <dbReference type="Pfam" id="PF00346"/>
    </source>
</evidence>
<keyword evidence="2" id="KW-1278">Translocase</keyword>
<dbReference type="InterPro" id="IPR001135">
    <property type="entry name" value="NADH_Q_OxRdtase_suD"/>
</dbReference>
<dbReference type="GO" id="GO:0051287">
    <property type="term" value="F:NAD binding"/>
    <property type="evidence" value="ECO:0007669"/>
    <property type="project" value="InterPro"/>
</dbReference>
<dbReference type="SUPFAM" id="SSF56762">
    <property type="entry name" value="HydB/Nqo4-like"/>
    <property type="match status" value="1"/>
</dbReference>
<dbReference type="Proteomes" id="UP000276770">
    <property type="component" value="Unassembled WGS sequence"/>
</dbReference>
<protein>
    <recommendedName>
        <fullName evidence="2">NADH-quinone oxidoreductase subunit D</fullName>
        <ecNumber evidence="2">7.1.1.-</ecNumber>
    </recommendedName>
    <alternativeName>
        <fullName evidence="2">NADH dehydrogenase I subunit D</fullName>
    </alternativeName>
    <alternativeName>
        <fullName evidence="2">NDH-1 subunit D</fullName>
    </alternativeName>
</protein>
<dbReference type="InterPro" id="IPR022885">
    <property type="entry name" value="NDH1_su_D/H"/>
</dbReference>
<evidence type="ECO:0000256" key="1">
    <source>
        <dbReference type="ARBA" id="ARBA00022719"/>
    </source>
</evidence>
<dbReference type="EC" id="7.1.1.-" evidence="2"/>
<keyword evidence="2" id="KW-0472">Membrane</keyword>
<organism evidence="4 5">
    <name type="scientific">Falsibacillus albus</name>
    <dbReference type="NCBI Taxonomy" id="2478915"/>
    <lineage>
        <taxon>Bacteria</taxon>
        <taxon>Bacillati</taxon>
        <taxon>Bacillota</taxon>
        <taxon>Bacilli</taxon>
        <taxon>Bacillales</taxon>
        <taxon>Bacillaceae</taxon>
        <taxon>Falsibacillus</taxon>
    </lineage>
</organism>
<name>A0A3L7JIH0_9BACI</name>
<keyword evidence="2" id="KW-0813">Transport</keyword>
<dbReference type="GO" id="GO:0005886">
    <property type="term" value="C:plasma membrane"/>
    <property type="evidence" value="ECO:0007669"/>
    <property type="project" value="UniProtKB-SubCell"/>
</dbReference>
<comment type="subunit">
    <text evidence="2">NDH-1 is composed of 14 different subunits. Subunits NuoB, C, D, E, F, and G constitute the peripheral sector of the complex.</text>
</comment>
<keyword evidence="5" id="KW-1185">Reference proteome</keyword>
<dbReference type="NCBIfam" id="NF004739">
    <property type="entry name" value="PRK06075.1"/>
    <property type="match status" value="1"/>
</dbReference>
<dbReference type="NCBIfam" id="NF008974">
    <property type="entry name" value="PRK12322.1"/>
    <property type="match status" value="1"/>
</dbReference>
<keyword evidence="2" id="KW-0520">NAD</keyword>
<keyword evidence="2" id="KW-1003">Cell membrane</keyword>
<dbReference type="InterPro" id="IPR029014">
    <property type="entry name" value="NiFe-Hase_large"/>
</dbReference>
<dbReference type="PANTHER" id="PTHR11993">
    <property type="entry name" value="NADH-UBIQUINONE OXIDOREDUCTASE 49 KDA SUBUNIT"/>
    <property type="match status" value="1"/>
</dbReference>
<evidence type="ECO:0000313" key="5">
    <source>
        <dbReference type="Proteomes" id="UP000276770"/>
    </source>
</evidence>
<sequence>MIRTEEMILNVGPQHPSTHGVFRLVLKIDGEIITEATPVIGYLHRGTEKIAENLQYTQIIPYTDRMDYVSAMTNNYVICHAVETMMGIELPERAEFLRLLAMELGRVASHLVWWGTYLLDIGAVSPFLYAFREREMIINLLTELSGARLTFNYMRVGGVKWDAPDGWIEKVKAFVPHMREQLKGYHQLVTGNEIFLHRLRGVGVYSQEEAIQYSLSGANIRCTGLNRDLRRDEPYSIYDRFDFHVVTREEGDCLARYECRMEEIEESLKIIEQAAAQFPGDGPIMAKVPKIIKPPKGEVYVKIESPRGEIGCYIASEGKKEPYRLKFRRPSFYNLQILPKLLKGQNIANLIAILGAIDIVLGEVDG</sequence>
<comment type="catalytic activity">
    <reaction evidence="2">
        <text>a quinone + NADH + 5 H(+)(in) = a quinol + NAD(+) + 4 H(+)(out)</text>
        <dbReference type="Rhea" id="RHEA:57888"/>
        <dbReference type="ChEBI" id="CHEBI:15378"/>
        <dbReference type="ChEBI" id="CHEBI:24646"/>
        <dbReference type="ChEBI" id="CHEBI:57540"/>
        <dbReference type="ChEBI" id="CHEBI:57945"/>
        <dbReference type="ChEBI" id="CHEBI:132124"/>
    </reaction>
</comment>
<keyword evidence="1 2" id="KW-0874">Quinone</keyword>
<comment type="function">
    <text evidence="2">NDH-1 shuttles electrons from NADH, via FMN and iron-sulfur (Fe-S) centers, to quinones in the respiratory chain. The immediate electron acceptor for the enzyme in this species is believed to be a menaquinone. Couples the redox reaction to proton translocation (for every two electrons transferred, four hydrogen ions are translocated across the cytoplasmic membrane), and thus conserves the redox energy in a proton gradient.</text>
</comment>
<comment type="similarity">
    <text evidence="2">Belongs to the complex I 49 kDa subunit family.</text>
</comment>
<dbReference type="GO" id="GO:0048038">
    <property type="term" value="F:quinone binding"/>
    <property type="evidence" value="ECO:0007669"/>
    <property type="project" value="UniProtKB-KW"/>
</dbReference>
<gene>
    <name evidence="2" type="primary">nuoD</name>
    <name evidence="4" type="ORF">D9X91_22115</name>
</gene>
<dbReference type="RefSeq" id="WP_121682828.1">
    <property type="nucleotide sequence ID" value="NZ_RCVZ01000033.1"/>
</dbReference>
<dbReference type="AlphaFoldDB" id="A0A3L7JIH0"/>
<feature type="domain" description="NADH-quinone oxidoreductase subunit D" evidence="3">
    <location>
        <begin position="120"/>
        <end position="296"/>
    </location>
</feature>
<accession>A0A3L7JIH0</accession>
<dbReference type="OrthoDB" id="9801496at2"/>
<dbReference type="GO" id="GO:0050136">
    <property type="term" value="F:NADH dehydrogenase (quinone) (non-electrogenic) activity"/>
    <property type="evidence" value="ECO:0007669"/>
    <property type="project" value="UniProtKB-UniRule"/>
</dbReference>